<evidence type="ECO:0000256" key="5">
    <source>
        <dbReference type="ARBA" id="ARBA00022500"/>
    </source>
</evidence>
<dbReference type="GO" id="GO:0005886">
    <property type="term" value="C:plasma membrane"/>
    <property type="evidence" value="ECO:0007669"/>
    <property type="project" value="UniProtKB-SubCell"/>
</dbReference>
<accession>A0A0K2SKX8</accession>
<evidence type="ECO:0000313" key="11">
    <source>
        <dbReference type="EMBL" id="BAS27509.1"/>
    </source>
</evidence>
<dbReference type="STRING" id="1555112.LIP_1663"/>
<organism evidence="11 12">
    <name type="scientific">Limnochorda pilosa</name>
    <dbReference type="NCBI Taxonomy" id="1555112"/>
    <lineage>
        <taxon>Bacteria</taxon>
        <taxon>Bacillati</taxon>
        <taxon>Bacillota</taxon>
        <taxon>Limnochordia</taxon>
        <taxon>Limnochordales</taxon>
        <taxon>Limnochordaceae</taxon>
        <taxon>Limnochorda</taxon>
    </lineage>
</organism>
<reference evidence="12" key="1">
    <citation type="submission" date="2015-07" db="EMBL/GenBank/DDBJ databases">
        <title>Complete genome sequence and phylogenetic analysis of Limnochorda pilosa.</title>
        <authorList>
            <person name="Watanabe M."/>
            <person name="Kojima H."/>
            <person name="Fukui M."/>
        </authorList>
    </citation>
    <scope>NUCLEOTIDE SEQUENCE [LARGE SCALE GENOMIC DNA]</scope>
    <source>
        <strain evidence="12">HC45</strain>
    </source>
</reference>
<evidence type="ECO:0000256" key="9">
    <source>
        <dbReference type="ARBA" id="ARBA00023136"/>
    </source>
</evidence>
<dbReference type="PANTHER" id="PTHR35091:SF2">
    <property type="entry name" value="FLAGELLAR PROTEIN FLIL"/>
    <property type="match status" value="1"/>
</dbReference>
<sequence length="160" mass="17619">MNDGVRLDGKWIGIFVAIILFAVAAAALVTYRVVDYRVLVDTGLVAGDPRDRDRSTPDLGPTYDLGVKTVNLATEPLGGTHYLRAQLVLEAKDDKALALVQERQAQVWDRIISMVRSRTMEDIDGEAGLTRLRGDLVGSLNEILPGEPVRNLYFVDLVVQ</sequence>
<dbReference type="OrthoDB" id="9799777at2"/>
<evidence type="ECO:0000256" key="3">
    <source>
        <dbReference type="ARBA" id="ARBA00008281"/>
    </source>
</evidence>
<feature type="transmembrane region" description="Helical" evidence="10">
    <location>
        <begin position="12"/>
        <end position="34"/>
    </location>
</feature>
<comment type="function">
    <text evidence="1 10">Controls the rotational direction of flagella during chemotaxis.</text>
</comment>
<keyword evidence="5 10" id="KW-0145">Chemotaxis</keyword>
<evidence type="ECO:0000256" key="4">
    <source>
        <dbReference type="ARBA" id="ARBA00022475"/>
    </source>
</evidence>
<keyword evidence="8 10" id="KW-1133">Transmembrane helix</keyword>
<evidence type="ECO:0000256" key="7">
    <source>
        <dbReference type="ARBA" id="ARBA00022779"/>
    </source>
</evidence>
<keyword evidence="6 10" id="KW-0812">Transmembrane</keyword>
<dbReference type="Pfam" id="PF03748">
    <property type="entry name" value="FliL"/>
    <property type="match status" value="1"/>
</dbReference>
<comment type="subcellular location">
    <subcellularLocation>
        <location evidence="2">Cell membrane</location>
        <topology evidence="2">Single-pass membrane protein</topology>
    </subcellularLocation>
</comment>
<evidence type="ECO:0000256" key="1">
    <source>
        <dbReference type="ARBA" id="ARBA00002254"/>
    </source>
</evidence>
<evidence type="ECO:0000256" key="2">
    <source>
        <dbReference type="ARBA" id="ARBA00004162"/>
    </source>
</evidence>
<dbReference type="AlphaFoldDB" id="A0A0K2SKX8"/>
<dbReference type="RefSeq" id="WP_068136462.1">
    <property type="nucleotide sequence ID" value="NZ_AP014924.1"/>
</dbReference>
<dbReference type="Proteomes" id="UP000065807">
    <property type="component" value="Chromosome"/>
</dbReference>
<comment type="similarity">
    <text evidence="3 10">Belongs to the FliL family.</text>
</comment>
<dbReference type="GO" id="GO:0006935">
    <property type="term" value="P:chemotaxis"/>
    <property type="evidence" value="ECO:0007669"/>
    <property type="project" value="UniProtKB-KW"/>
</dbReference>
<name>A0A0K2SKX8_LIMPI</name>
<protein>
    <recommendedName>
        <fullName evidence="10">Flagellar protein FliL</fullName>
    </recommendedName>
</protein>
<dbReference type="GO" id="GO:0009425">
    <property type="term" value="C:bacterial-type flagellum basal body"/>
    <property type="evidence" value="ECO:0007669"/>
    <property type="project" value="InterPro"/>
</dbReference>
<dbReference type="InterPro" id="IPR005503">
    <property type="entry name" value="FliL"/>
</dbReference>
<keyword evidence="4 10" id="KW-1003">Cell membrane</keyword>
<keyword evidence="12" id="KW-1185">Reference proteome</keyword>
<proteinExistence type="inferred from homology"/>
<dbReference type="EMBL" id="AP014924">
    <property type="protein sequence ID" value="BAS27509.1"/>
    <property type="molecule type" value="Genomic_DNA"/>
</dbReference>
<dbReference type="PANTHER" id="PTHR35091">
    <property type="entry name" value="FLAGELLAR PROTEIN FLIL"/>
    <property type="match status" value="1"/>
</dbReference>
<evidence type="ECO:0000256" key="8">
    <source>
        <dbReference type="ARBA" id="ARBA00022989"/>
    </source>
</evidence>
<evidence type="ECO:0000313" key="12">
    <source>
        <dbReference type="Proteomes" id="UP000065807"/>
    </source>
</evidence>
<keyword evidence="7 10" id="KW-0283">Flagellar rotation</keyword>
<evidence type="ECO:0000256" key="6">
    <source>
        <dbReference type="ARBA" id="ARBA00022692"/>
    </source>
</evidence>
<evidence type="ECO:0000256" key="10">
    <source>
        <dbReference type="RuleBase" id="RU364125"/>
    </source>
</evidence>
<dbReference type="GO" id="GO:0071978">
    <property type="term" value="P:bacterial-type flagellum-dependent swarming motility"/>
    <property type="evidence" value="ECO:0007669"/>
    <property type="project" value="TreeGrafter"/>
</dbReference>
<dbReference type="KEGG" id="lpil:LIP_1663"/>
<reference evidence="12" key="2">
    <citation type="journal article" date="2016" name="Int. J. Syst. Evol. Microbiol.">
        <title>Complete genome sequence and cell structure of Limnochorda pilosa, a Gram-negative spore-former within the phylum Firmicutes.</title>
        <authorList>
            <person name="Watanabe M."/>
            <person name="Kojima H."/>
            <person name="Fukui M."/>
        </authorList>
    </citation>
    <scope>NUCLEOTIDE SEQUENCE [LARGE SCALE GENOMIC DNA]</scope>
    <source>
        <strain evidence="12">HC45</strain>
    </source>
</reference>
<gene>
    <name evidence="11" type="ORF">LIP_1663</name>
</gene>
<keyword evidence="9 10" id="KW-0472">Membrane</keyword>